<dbReference type="EMBL" id="QJKJ01003097">
    <property type="protein sequence ID" value="RDX99987.1"/>
    <property type="molecule type" value="Genomic_DNA"/>
</dbReference>
<dbReference type="STRING" id="157652.A0A371HB13"/>
<protein>
    <submittedName>
        <fullName evidence="5">Copia protein</fullName>
    </submittedName>
</protein>
<evidence type="ECO:0000259" key="4">
    <source>
        <dbReference type="Pfam" id="PF25597"/>
    </source>
</evidence>
<feature type="non-terminal residue" evidence="5">
    <location>
        <position position="418"/>
    </location>
</feature>
<dbReference type="InterPro" id="IPR013103">
    <property type="entry name" value="RVT_2"/>
</dbReference>
<gene>
    <name evidence="5" type="primary">GIP</name>
    <name evidence="5" type="ORF">CR513_16886</name>
</gene>
<dbReference type="AlphaFoldDB" id="A0A371HB13"/>
<dbReference type="Pfam" id="PF25597">
    <property type="entry name" value="SH3_retrovirus"/>
    <property type="match status" value="1"/>
</dbReference>
<organism evidence="5 6">
    <name type="scientific">Mucuna pruriens</name>
    <name type="common">Velvet bean</name>
    <name type="synonym">Dolichos pruriens</name>
    <dbReference type="NCBI Taxonomy" id="157652"/>
    <lineage>
        <taxon>Eukaryota</taxon>
        <taxon>Viridiplantae</taxon>
        <taxon>Streptophyta</taxon>
        <taxon>Embryophyta</taxon>
        <taxon>Tracheophyta</taxon>
        <taxon>Spermatophyta</taxon>
        <taxon>Magnoliopsida</taxon>
        <taxon>eudicotyledons</taxon>
        <taxon>Gunneridae</taxon>
        <taxon>Pentapetalae</taxon>
        <taxon>rosids</taxon>
        <taxon>fabids</taxon>
        <taxon>Fabales</taxon>
        <taxon>Fabaceae</taxon>
        <taxon>Papilionoideae</taxon>
        <taxon>50 kb inversion clade</taxon>
        <taxon>NPAAA clade</taxon>
        <taxon>indigoferoid/millettioid clade</taxon>
        <taxon>Phaseoleae</taxon>
        <taxon>Mucuna</taxon>
    </lineage>
</organism>
<sequence>MVFVVLQSKVIMEKNLKMLSSKPSVKRMVAERKSRNLEEMAKTMLCENSLVKYFWAEAIYTTYYVQDRILIRPILNKTPYELWRGRIPNISYFHPFGCDCSLLNRKDQLRKFDSKVDKGIFLGYSHTFKAYRVYNSRTLLVEESNVADTLESSDAKANPNHQMITTDDQPHKDCKFVTYHTQDLILRDKVEGIKTISSFRNQASCALISMIEPRNIEEILRGDPWKKNYISSLEIICGNLYQKFNEDGKVVRNKERGKVDTTLFRKEENKDFIIVQIYVDDIMFGATNERLCKNFSNLMQSEFEMSMIGELKFFLGLQKYKKELLKFKTKDAKPMSKTIDQNMNKRAFMHLSVTLSKYEQGKIVDQTIYRVDLISCSLYAYVQDFNQILKNLIVVKRILRYIVDTINLSLLYKKNQDF</sequence>
<evidence type="ECO:0000259" key="3">
    <source>
        <dbReference type="Pfam" id="PF07727"/>
    </source>
</evidence>
<feature type="non-terminal residue" evidence="5">
    <location>
        <position position="1"/>
    </location>
</feature>
<evidence type="ECO:0000256" key="2">
    <source>
        <dbReference type="ARBA" id="ARBA00022801"/>
    </source>
</evidence>
<reference evidence="5" key="1">
    <citation type="submission" date="2018-05" db="EMBL/GenBank/DDBJ databases">
        <title>Draft genome of Mucuna pruriens seed.</title>
        <authorList>
            <person name="Nnadi N.E."/>
            <person name="Vos R."/>
            <person name="Hasami M.H."/>
            <person name="Devisetty U.K."/>
            <person name="Aguiy J.C."/>
        </authorList>
    </citation>
    <scope>NUCLEOTIDE SEQUENCE [LARGE SCALE GENOMIC DNA]</scope>
    <source>
        <strain evidence="5">JCA_2017</strain>
    </source>
</reference>
<dbReference type="GO" id="GO:0046872">
    <property type="term" value="F:metal ion binding"/>
    <property type="evidence" value="ECO:0007669"/>
    <property type="project" value="UniProtKB-KW"/>
</dbReference>
<name>A0A371HB13_MUCPR</name>
<dbReference type="PANTHER" id="PTHR42648:SF19">
    <property type="entry name" value="RNA-DIRECTED DNA POLYMERASE"/>
    <property type="match status" value="1"/>
</dbReference>
<keyword evidence="6" id="KW-1185">Reference proteome</keyword>
<dbReference type="Gene3D" id="3.30.420.10">
    <property type="entry name" value="Ribonuclease H-like superfamily/Ribonuclease H"/>
    <property type="match status" value="1"/>
</dbReference>
<dbReference type="GO" id="GO:0003676">
    <property type="term" value="F:nucleic acid binding"/>
    <property type="evidence" value="ECO:0007669"/>
    <property type="project" value="InterPro"/>
</dbReference>
<dbReference type="InterPro" id="IPR012337">
    <property type="entry name" value="RNaseH-like_sf"/>
</dbReference>
<keyword evidence="2" id="KW-0378">Hydrolase</keyword>
<feature type="domain" description="Retroviral polymerase SH3-like" evidence="4">
    <location>
        <begin position="98"/>
        <end position="152"/>
    </location>
</feature>
<dbReference type="SUPFAM" id="SSF53098">
    <property type="entry name" value="Ribonuclease H-like"/>
    <property type="match status" value="1"/>
</dbReference>
<dbReference type="Proteomes" id="UP000257109">
    <property type="component" value="Unassembled WGS sequence"/>
</dbReference>
<keyword evidence="1" id="KW-0479">Metal-binding</keyword>
<comment type="caution">
    <text evidence="5">The sequence shown here is derived from an EMBL/GenBank/DDBJ whole genome shotgun (WGS) entry which is preliminary data.</text>
</comment>
<dbReference type="GO" id="GO:0016787">
    <property type="term" value="F:hydrolase activity"/>
    <property type="evidence" value="ECO:0007669"/>
    <property type="project" value="UniProtKB-KW"/>
</dbReference>
<dbReference type="InterPro" id="IPR036397">
    <property type="entry name" value="RNaseH_sf"/>
</dbReference>
<dbReference type="InterPro" id="IPR057670">
    <property type="entry name" value="SH3_retrovirus"/>
</dbReference>
<dbReference type="OrthoDB" id="6732280at2759"/>
<evidence type="ECO:0000313" key="6">
    <source>
        <dbReference type="Proteomes" id="UP000257109"/>
    </source>
</evidence>
<dbReference type="InterPro" id="IPR039537">
    <property type="entry name" value="Retrotran_Ty1/copia-like"/>
</dbReference>
<evidence type="ECO:0000256" key="1">
    <source>
        <dbReference type="ARBA" id="ARBA00022723"/>
    </source>
</evidence>
<accession>A0A371HB13</accession>
<feature type="domain" description="Reverse transcriptase Ty1/copia-type" evidence="3">
    <location>
        <begin position="255"/>
        <end position="319"/>
    </location>
</feature>
<dbReference type="PANTHER" id="PTHR42648">
    <property type="entry name" value="TRANSPOSASE, PUTATIVE-RELATED"/>
    <property type="match status" value="1"/>
</dbReference>
<proteinExistence type="predicted"/>
<evidence type="ECO:0000313" key="5">
    <source>
        <dbReference type="EMBL" id="RDX99987.1"/>
    </source>
</evidence>
<dbReference type="Pfam" id="PF07727">
    <property type="entry name" value="RVT_2"/>
    <property type="match status" value="1"/>
</dbReference>